<evidence type="ECO:0000256" key="1">
    <source>
        <dbReference type="SAM" id="SignalP"/>
    </source>
</evidence>
<feature type="chain" id="PRO_5031460786" description="O-fucosyltransferase family protein" evidence="1">
    <location>
        <begin position="17"/>
        <end position="898"/>
    </location>
</feature>
<dbReference type="EMBL" id="HBIJ01001560">
    <property type="protein sequence ID" value="CAE0360394.1"/>
    <property type="molecule type" value="Transcribed_RNA"/>
</dbReference>
<gene>
    <name evidence="2" type="ORF">ALAG00032_LOCUS1124</name>
</gene>
<name>A0A7S3JNX3_9STRA</name>
<dbReference type="Gene3D" id="3.40.50.300">
    <property type="entry name" value="P-loop containing nucleotide triphosphate hydrolases"/>
    <property type="match status" value="1"/>
</dbReference>
<keyword evidence="1" id="KW-0732">Signal</keyword>
<reference evidence="2" key="1">
    <citation type="submission" date="2021-01" db="EMBL/GenBank/DDBJ databases">
        <authorList>
            <person name="Corre E."/>
            <person name="Pelletier E."/>
            <person name="Niang G."/>
            <person name="Scheremetjew M."/>
            <person name="Finn R."/>
            <person name="Kale V."/>
            <person name="Holt S."/>
            <person name="Cochrane G."/>
            <person name="Meng A."/>
            <person name="Brown T."/>
            <person name="Cohen L."/>
        </authorList>
    </citation>
    <scope>NUCLEOTIDE SEQUENCE</scope>
    <source>
        <strain evidence="2">CCMP1510</strain>
    </source>
</reference>
<evidence type="ECO:0008006" key="3">
    <source>
        <dbReference type="Google" id="ProtNLM"/>
    </source>
</evidence>
<feature type="signal peptide" evidence="1">
    <location>
        <begin position="1"/>
        <end position="16"/>
    </location>
</feature>
<protein>
    <recommendedName>
        <fullName evidence="3">O-fucosyltransferase family protein</fullName>
    </recommendedName>
</protein>
<organism evidence="2">
    <name type="scientific">Aureoumbra lagunensis</name>
    <dbReference type="NCBI Taxonomy" id="44058"/>
    <lineage>
        <taxon>Eukaryota</taxon>
        <taxon>Sar</taxon>
        <taxon>Stramenopiles</taxon>
        <taxon>Ochrophyta</taxon>
        <taxon>Pelagophyceae</taxon>
        <taxon>Pelagomonadales</taxon>
        <taxon>Aureoumbra</taxon>
    </lineage>
</organism>
<sequence>MILKLRLSLIIYLANAWQDPNATAQLRTMHSACIAARCGGGGACLPRFYTPNSNQVVRPGVAWVVAVKRMRRTSSTDWANMEHFAAAALPAFEKLLQKRVNIDYMVLPQVPSARGFRLARGADTDWFEGLSRAMLSVLNKKTSPIFIFRSDLDACFETIIYANYVPRATYLKDPMAINALRAAIGLNNITPSKIVTLVLRSLGGGNVRRAGPGWTNSASLVTELRLWLTRNFPGWQLNVVALGHAFSFTAQAALVTGSAVLVAAHGAWLTNAIFAANGAAVVEVLNCGHRSNTYRNLVRNRGLSYFSATKLNGIFRGDDCSQDQGRRNVDARRPLPLSELAPALAQAISVVDIPSTSNIDHDQGCRQALLTKFPTLQDVKNFDLAERLDVLASALEKDSSLADCVALRATSAVSVHLATLKQRTTTDIALHASRRKLILAFGRLYNQESTQSNSRRQLLAGRKKNKKKGVSIKKDVEFKKKNMQIIDFGNKDETPFSRIEITQTKMRLLASPYGWMLEAFGNSFIEGQRLARHILFHHMSKAAGTSFCKLAKLNGCSGPKQFSTLWAAGDGPTWGNCARGGRSAHEHSDTIGRGRRNRNCAARELECPQRLRAYSEHEFDFMAIERWLDNGGQLCTPELWYATLIREPLRRIISHHNHLWRHTLRTTQRFDHTRTRAQKNGAYFTGIFENATHCVRVSEMPFALGAAHRTGYDWSMVCALSSNFATRSLLGTRFSPRPYDGETPTIVLLQEDILKLALDTLYKFAIVIVVEKAAETGPILQHALAWSGAARSGLPRVGRDASASRKVVSIDNLPSNDVQLLKKHNVIDLALYDAATRIFDADLHFYNTVSLFRDPVLDDRRKFCDARKSKDANFSLDEVEYANTDDPDDWNQEDLHLL</sequence>
<evidence type="ECO:0000313" key="2">
    <source>
        <dbReference type="EMBL" id="CAE0360394.1"/>
    </source>
</evidence>
<dbReference type="AlphaFoldDB" id="A0A7S3JNX3"/>
<dbReference type="InterPro" id="IPR027417">
    <property type="entry name" value="P-loop_NTPase"/>
</dbReference>
<proteinExistence type="predicted"/>
<accession>A0A7S3JNX3</accession>